<dbReference type="AlphaFoldDB" id="A0A5S5BP49"/>
<dbReference type="EMBL" id="VNHQ01000002">
    <property type="protein sequence ID" value="TYP67353.1"/>
    <property type="molecule type" value="Genomic_DNA"/>
</dbReference>
<dbReference type="Proteomes" id="UP000324282">
    <property type="component" value="Unassembled WGS sequence"/>
</dbReference>
<evidence type="ECO:0000313" key="1">
    <source>
        <dbReference type="EMBL" id="TYP67353.1"/>
    </source>
</evidence>
<evidence type="ECO:0000313" key="2">
    <source>
        <dbReference type="Proteomes" id="UP000324282"/>
    </source>
</evidence>
<proteinExistence type="predicted"/>
<sequence>RHGAWRPATGLVLRRRVAGFYAAVDTPDKAKVWGQLSAAVAQASIANRSRNVPDCQAPSPHHCDLPNFVVRGYDDFWMCKETHDAPPIHFLS</sequence>
<organism evidence="1 2">
    <name type="scientific">Stutzerimonas stutzeri</name>
    <name type="common">Pseudomonas stutzeri</name>
    <dbReference type="NCBI Taxonomy" id="316"/>
    <lineage>
        <taxon>Bacteria</taxon>
        <taxon>Pseudomonadati</taxon>
        <taxon>Pseudomonadota</taxon>
        <taxon>Gammaproteobacteria</taxon>
        <taxon>Pseudomonadales</taxon>
        <taxon>Pseudomonadaceae</taxon>
        <taxon>Stutzerimonas</taxon>
    </lineage>
</organism>
<accession>A0A5S5BP49</accession>
<feature type="non-terminal residue" evidence="1">
    <location>
        <position position="1"/>
    </location>
</feature>
<gene>
    <name evidence="1" type="ORF">A9A72_10259</name>
</gene>
<name>A0A5S5BP49_STUST</name>
<comment type="caution">
    <text evidence="1">The sequence shown here is derived from an EMBL/GenBank/DDBJ whole genome shotgun (WGS) entry which is preliminary data.</text>
</comment>
<protein>
    <submittedName>
        <fullName evidence="1">Uncharacterized protein</fullName>
    </submittedName>
</protein>
<reference evidence="1 2" key="1">
    <citation type="submission" date="2019-07" db="EMBL/GenBank/DDBJ databases">
        <title>Deep subsurface shale carbon reservoir microbial communities from Ohio and West Virginia, USA.</title>
        <authorList>
            <person name="Wrighton K."/>
        </authorList>
    </citation>
    <scope>NUCLEOTIDE SEQUENCE [LARGE SCALE GENOMIC DNA]</scope>
    <source>
        <strain evidence="1 2">NP_8Ht</strain>
    </source>
</reference>